<keyword evidence="3" id="KW-1185">Reference proteome</keyword>
<protein>
    <submittedName>
        <fullName evidence="2">DUF1972 domain-containing protein</fullName>
    </submittedName>
</protein>
<dbReference type="Pfam" id="PF09314">
    <property type="entry name" value="DUF1972"/>
    <property type="match status" value="1"/>
</dbReference>
<dbReference type="Proteomes" id="UP000654279">
    <property type="component" value="Unassembled WGS sequence"/>
</dbReference>
<evidence type="ECO:0000313" key="3">
    <source>
        <dbReference type="Proteomes" id="UP000654279"/>
    </source>
</evidence>
<dbReference type="InterPro" id="IPR015393">
    <property type="entry name" value="DUF1972"/>
</dbReference>
<dbReference type="AlphaFoldDB" id="A0A926CYZ9"/>
<gene>
    <name evidence="2" type="ORF">H8699_03805</name>
</gene>
<evidence type="ECO:0000259" key="1">
    <source>
        <dbReference type="Pfam" id="PF09314"/>
    </source>
</evidence>
<evidence type="ECO:0000313" key="2">
    <source>
        <dbReference type="EMBL" id="MBC8528562.1"/>
    </source>
</evidence>
<name>A0A926CYZ9_9FIRM</name>
<reference evidence="2" key="1">
    <citation type="submission" date="2020-08" db="EMBL/GenBank/DDBJ databases">
        <title>Genome public.</title>
        <authorList>
            <person name="Liu C."/>
            <person name="Sun Q."/>
        </authorList>
    </citation>
    <scope>NUCLEOTIDE SEQUENCE</scope>
    <source>
        <strain evidence="2">NSJ-44</strain>
    </source>
</reference>
<feature type="domain" description="DUF1972" evidence="1">
    <location>
        <begin position="5"/>
        <end position="180"/>
    </location>
</feature>
<accession>A0A926CYZ9</accession>
<dbReference type="SUPFAM" id="SSF53756">
    <property type="entry name" value="UDP-Glycosyltransferase/glycogen phosphorylase"/>
    <property type="match status" value="1"/>
</dbReference>
<dbReference type="RefSeq" id="WP_249284551.1">
    <property type="nucleotide sequence ID" value="NZ_JACRSO010000001.1"/>
</dbReference>
<proteinExistence type="predicted"/>
<comment type="caution">
    <text evidence="2">The sequence shown here is derived from an EMBL/GenBank/DDBJ whole genome shotgun (WGS) entry which is preliminary data.</text>
</comment>
<sequence>MERPHLYIAGCRGIPARYGGFETFVEQLAPRLARDGYPVSVTCEGEKAQSDRWQGVERLIFPAAAKSVTASIVNDRSALKLILARAQRGDKCMLLGYGLGPFGFFLVRKLQKRGVQFWINPDGLEWKRSRWPWYGRLYLRLGERALCGQADRIICDSAAIAAHERHSHPAAQTPVIEYGAPFFDPENAPEGGYSEFLEKYQLRQGQYYLTVGRFVAENNLLLILREYLQSHAQLPLLMVTNPDEGALMRQVETLLQAHPARAGKVHLVGPIYDAPLLARIRYGAYCYLHGHEVGGTNPSLLESMGCRSAVCALDVDFNREVLQEGGLFFSKEEGRLAVLFDKMEAQGDKLLEPLRQANARRIQEYYNWERITALYERLIAGAL</sequence>
<dbReference type="Gene3D" id="3.40.50.2000">
    <property type="entry name" value="Glycogen Phosphorylase B"/>
    <property type="match status" value="2"/>
</dbReference>
<organism evidence="2 3">
    <name type="scientific">Luoshenia tenuis</name>
    <dbReference type="NCBI Taxonomy" id="2763654"/>
    <lineage>
        <taxon>Bacteria</taxon>
        <taxon>Bacillati</taxon>
        <taxon>Bacillota</taxon>
        <taxon>Clostridia</taxon>
        <taxon>Christensenellales</taxon>
        <taxon>Christensenellaceae</taxon>
        <taxon>Luoshenia</taxon>
    </lineage>
</organism>
<dbReference type="EMBL" id="JACRSO010000001">
    <property type="protein sequence ID" value="MBC8528562.1"/>
    <property type="molecule type" value="Genomic_DNA"/>
</dbReference>